<comment type="caution">
    <text evidence="8">The sequence shown here is derived from an EMBL/GenBank/DDBJ whole genome shotgun (WGS) entry which is preliminary data.</text>
</comment>
<dbReference type="InterPro" id="IPR038488">
    <property type="entry name" value="Integrase_DNA-bd_sf"/>
</dbReference>
<feature type="domain" description="Tyr recombinase" evidence="6">
    <location>
        <begin position="199"/>
        <end position="382"/>
    </location>
</feature>
<comment type="similarity">
    <text evidence="1">Belongs to the 'phage' integrase family.</text>
</comment>
<gene>
    <name evidence="8" type="ORF">JFN91_19085</name>
</gene>
<evidence type="ECO:0000256" key="4">
    <source>
        <dbReference type="ARBA" id="ARBA00023172"/>
    </source>
</evidence>
<protein>
    <submittedName>
        <fullName evidence="8">Integrase arm-type DNA-binding domain-containing protein</fullName>
    </submittedName>
</protein>
<dbReference type="PANTHER" id="PTHR30629">
    <property type="entry name" value="PROPHAGE INTEGRASE"/>
    <property type="match status" value="1"/>
</dbReference>
<dbReference type="PANTHER" id="PTHR30629:SF2">
    <property type="entry name" value="PROPHAGE INTEGRASE INTS-RELATED"/>
    <property type="match status" value="1"/>
</dbReference>
<dbReference type="Pfam" id="PF00589">
    <property type="entry name" value="Phage_integrase"/>
    <property type="match status" value="1"/>
</dbReference>
<dbReference type="Gene3D" id="1.10.443.10">
    <property type="entry name" value="Intergrase catalytic core"/>
    <property type="match status" value="1"/>
</dbReference>
<dbReference type="Gene3D" id="1.10.150.130">
    <property type="match status" value="1"/>
</dbReference>
<dbReference type="Pfam" id="PF13356">
    <property type="entry name" value="Arm-DNA-bind_3"/>
    <property type="match status" value="1"/>
</dbReference>
<dbReference type="PROSITE" id="PS51900">
    <property type="entry name" value="CB"/>
    <property type="match status" value="1"/>
</dbReference>
<keyword evidence="3 5" id="KW-0238">DNA-binding</keyword>
<dbReference type="GO" id="GO:0003677">
    <property type="term" value="F:DNA binding"/>
    <property type="evidence" value="ECO:0007669"/>
    <property type="project" value="UniProtKB-KW"/>
</dbReference>
<sequence length="413" mass="48041">MKFTDVYVRNLKTEKRLEDVREGEGEGFGIRVFATGAKVFFYLYRFDGKRRFMRLGDYPTVSLSEARKRLTAARKKLDEGKDPLGERMQNAIDRRRTPFVAEFIKEYIERHAKLHNRGWKEIERALKVNLLPQWDRRKISDIRRRDLVVILDEIADRGAPVMANRVLAYTRKMFSYAVKRDVIETNPFMGMDRPERETSRERALSWEEIRTLWKNLETSGMSDNVCRCLKLILVTGQRPGEVIGMHTREINDDWWTIPTERSKNKQAHRVFLTPLAKELIGEGEGYVFPSPANPGKSLEVRTLTSAIKGCLPHTPESRAEDRLKVAYFVPHDLRRSAATCWAEMGFSGELIDRLQNHITRQKQGVGHVYNRYSYDREKQAALEAWARKLISITTGRDTSKVLSIVRKPRLVQE</sequence>
<feature type="domain" description="Core-binding (CB)" evidence="7">
    <location>
        <begin position="98"/>
        <end position="178"/>
    </location>
</feature>
<evidence type="ECO:0000313" key="8">
    <source>
        <dbReference type="EMBL" id="MBJ6752328.1"/>
    </source>
</evidence>
<evidence type="ECO:0000256" key="1">
    <source>
        <dbReference type="ARBA" id="ARBA00008857"/>
    </source>
</evidence>
<dbReference type="Gene3D" id="3.30.160.390">
    <property type="entry name" value="Integrase, DNA-binding domain"/>
    <property type="match status" value="1"/>
</dbReference>
<evidence type="ECO:0000256" key="5">
    <source>
        <dbReference type="PROSITE-ProRule" id="PRU01248"/>
    </source>
</evidence>
<dbReference type="Proteomes" id="UP000614714">
    <property type="component" value="Unassembled WGS sequence"/>
</dbReference>
<dbReference type="InterPro" id="IPR050808">
    <property type="entry name" value="Phage_Integrase"/>
</dbReference>
<dbReference type="InterPro" id="IPR002104">
    <property type="entry name" value="Integrase_catalytic"/>
</dbReference>
<evidence type="ECO:0000259" key="7">
    <source>
        <dbReference type="PROSITE" id="PS51900"/>
    </source>
</evidence>
<dbReference type="InterPro" id="IPR053876">
    <property type="entry name" value="Phage_int_M"/>
</dbReference>
<dbReference type="InterPro" id="IPR010998">
    <property type="entry name" value="Integrase_recombinase_N"/>
</dbReference>
<dbReference type="PROSITE" id="PS51898">
    <property type="entry name" value="TYR_RECOMBINASE"/>
    <property type="match status" value="1"/>
</dbReference>
<keyword evidence="2" id="KW-0229">DNA integration</keyword>
<organism evidence="8 9">
    <name type="scientific">Geomonas anaerohicana</name>
    <dbReference type="NCBI Taxonomy" id="2798583"/>
    <lineage>
        <taxon>Bacteria</taxon>
        <taxon>Pseudomonadati</taxon>
        <taxon>Thermodesulfobacteriota</taxon>
        <taxon>Desulfuromonadia</taxon>
        <taxon>Geobacterales</taxon>
        <taxon>Geobacteraceae</taxon>
        <taxon>Geomonas</taxon>
    </lineage>
</organism>
<evidence type="ECO:0000259" key="6">
    <source>
        <dbReference type="PROSITE" id="PS51898"/>
    </source>
</evidence>
<evidence type="ECO:0000256" key="3">
    <source>
        <dbReference type="ARBA" id="ARBA00023125"/>
    </source>
</evidence>
<dbReference type="InterPro" id="IPR011010">
    <property type="entry name" value="DNA_brk_join_enz"/>
</dbReference>
<dbReference type="InterPro" id="IPR025166">
    <property type="entry name" value="Integrase_DNA_bind_dom"/>
</dbReference>
<dbReference type="InterPro" id="IPR013762">
    <property type="entry name" value="Integrase-like_cat_sf"/>
</dbReference>
<name>A0ABS0YJ88_9BACT</name>
<keyword evidence="9" id="KW-1185">Reference proteome</keyword>
<reference evidence="8 9" key="1">
    <citation type="submission" date="2020-12" db="EMBL/GenBank/DDBJ databases">
        <title>Geomonas sp. Red421, isolated from paddy soil.</title>
        <authorList>
            <person name="Xu Z."/>
            <person name="Zhang Z."/>
            <person name="Masuda Y."/>
            <person name="Itoh H."/>
            <person name="Senoo K."/>
        </authorList>
    </citation>
    <scope>NUCLEOTIDE SEQUENCE [LARGE SCALE GENOMIC DNA]</scope>
    <source>
        <strain evidence="8 9">Red421</strain>
    </source>
</reference>
<proteinExistence type="inferred from homology"/>
<evidence type="ECO:0000313" key="9">
    <source>
        <dbReference type="Proteomes" id="UP000614714"/>
    </source>
</evidence>
<dbReference type="CDD" id="cd00801">
    <property type="entry name" value="INT_P4_C"/>
    <property type="match status" value="1"/>
</dbReference>
<dbReference type="SUPFAM" id="SSF56349">
    <property type="entry name" value="DNA breaking-rejoining enzymes"/>
    <property type="match status" value="1"/>
</dbReference>
<evidence type="ECO:0000256" key="2">
    <source>
        <dbReference type="ARBA" id="ARBA00022908"/>
    </source>
</evidence>
<dbReference type="RefSeq" id="WP_199390741.1">
    <property type="nucleotide sequence ID" value="NZ_JAEMHL010000014.1"/>
</dbReference>
<dbReference type="EMBL" id="JAEMHL010000014">
    <property type="protein sequence ID" value="MBJ6752328.1"/>
    <property type="molecule type" value="Genomic_DNA"/>
</dbReference>
<dbReference type="InterPro" id="IPR044068">
    <property type="entry name" value="CB"/>
</dbReference>
<keyword evidence="4" id="KW-0233">DNA recombination</keyword>
<dbReference type="Pfam" id="PF22022">
    <property type="entry name" value="Phage_int_M"/>
    <property type="match status" value="1"/>
</dbReference>
<accession>A0ABS0YJ88</accession>